<evidence type="ECO:0000313" key="2">
    <source>
        <dbReference type="Proteomes" id="UP000568380"/>
    </source>
</evidence>
<proteinExistence type="predicted"/>
<sequence>MVRLDAEATALLKVGDEMPALLIGHARTLTHHLPHLRQA</sequence>
<dbReference type="EMBL" id="JACHIN010000010">
    <property type="protein sequence ID" value="MBB5081474.1"/>
    <property type="molecule type" value="Genomic_DNA"/>
</dbReference>
<protein>
    <submittedName>
        <fullName evidence="1">Uncharacterized protein</fullName>
    </submittedName>
</protein>
<gene>
    <name evidence="1" type="ORF">HNR40_006969</name>
</gene>
<dbReference type="Proteomes" id="UP000568380">
    <property type="component" value="Unassembled WGS sequence"/>
</dbReference>
<name>A0A7W8EJB6_9ACTN</name>
<comment type="caution">
    <text evidence="1">The sequence shown here is derived from an EMBL/GenBank/DDBJ whole genome shotgun (WGS) entry which is preliminary data.</text>
</comment>
<organism evidence="1 2">
    <name type="scientific">Nonomuraea endophytica</name>
    <dbReference type="NCBI Taxonomy" id="714136"/>
    <lineage>
        <taxon>Bacteria</taxon>
        <taxon>Bacillati</taxon>
        <taxon>Actinomycetota</taxon>
        <taxon>Actinomycetes</taxon>
        <taxon>Streptosporangiales</taxon>
        <taxon>Streptosporangiaceae</taxon>
        <taxon>Nonomuraea</taxon>
    </lineage>
</organism>
<accession>A0A7W8EJB6</accession>
<reference evidence="1 2" key="1">
    <citation type="submission" date="2020-08" db="EMBL/GenBank/DDBJ databases">
        <title>Genomic Encyclopedia of Type Strains, Phase IV (KMG-IV): sequencing the most valuable type-strain genomes for metagenomic binning, comparative biology and taxonomic classification.</title>
        <authorList>
            <person name="Goeker M."/>
        </authorList>
    </citation>
    <scope>NUCLEOTIDE SEQUENCE [LARGE SCALE GENOMIC DNA]</scope>
    <source>
        <strain evidence="1 2">DSM 45385</strain>
    </source>
</reference>
<evidence type="ECO:0000313" key="1">
    <source>
        <dbReference type="EMBL" id="MBB5081474.1"/>
    </source>
</evidence>
<dbReference type="AlphaFoldDB" id="A0A7W8EJB6"/>
<keyword evidence="2" id="KW-1185">Reference proteome</keyword>